<evidence type="ECO:0000313" key="3">
    <source>
        <dbReference type="Proteomes" id="UP000001396"/>
    </source>
</evidence>
<dbReference type="AlphaFoldDB" id="D3BHY1"/>
<keyword evidence="3" id="KW-1185">Reference proteome</keyword>
<dbReference type="RefSeq" id="XP_020431005.1">
    <property type="nucleotide sequence ID" value="XM_020579166.1"/>
</dbReference>
<dbReference type="Proteomes" id="UP000001396">
    <property type="component" value="Unassembled WGS sequence"/>
</dbReference>
<dbReference type="InParanoid" id="D3BHY1"/>
<protein>
    <submittedName>
        <fullName evidence="2">Uncharacterized protein</fullName>
    </submittedName>
</protein>
<keyword evidence="1" id="KW-1133">Transmembrane helix</keyword>
<evidence type="ECO:0000313" key="2">
    <source>
        <dbReference type="EMBL" id="EFA78881.1"/>
    </source>
</evidence>
<name>D3BHY1_HETP5</name>
<evidence type="ECO:0000256" key="1">
    <source>
        <dbReference type="SAM" id="Phobius"/>
    </source>
</evidence>
<gene>
    <name evidence="2" type="ORF">PPL_08349</name>
</gene>
<accession>D3BHY1</accession>
<dbReference type="EMBL" id="ADBJ01000037">
    <property type="protein sequence ID" value="EFA78881.1"/>
    <property type="molecule type" value="Genomic_DNA"/>
</dbReference>
<proteinExistence type="predicted"/>
<keyword evidence="1" id="KW-0472">Membrane</keyword>
<keyword evidence="1" id="KW-0812">Transmembrane</keyword>
<dbReference type="GeneID" id="31363829"/>
<sequence>MKKLKISGVNVIRVVFFILFDLWLQARACFVFFLVATLSLNLDSALAAFPPDVNFNNNEWNPTLLTQFIQYSHDRGLAVHNMLSLNCTAINCYTFFSTGQYISSVTLLTQVGGDGLHLDIEQFGSSWANTSFQYLKSVNNKYVASMAVGC</sequence>
<feature type="transmembrane region" description="Helical" evidence="1">
    <location>
        <begin position="12"/>
        <end position="36"/>
    </location>
</feature>
<organism evidence="2 3">
    <name type="scientific">Heterostelium pallidum (strain ATCC 26659 / Pp 5 / PN500)</name>
    <name type="common">Cellular slime mold</name>
    <name type="synonym">Polysphondylium pallidum</name>
    <dbReference type="NCBI Taxonomy" id="670386"/>
    <lineage>
        <taxon>Eukaryota</taxon>
        <taxon>Amoebozoa</taxon>
        <taxon>Evosea</taxon>
        <taxon>Eumycetozoa</taxon>
        <taxon>Dictyostelia</taxon>
        <taxon>Acytosteliales</taxon>
        <taxon>Acytosteliaceae</taxon>
        <taxon>Heterostelium</taxon>
    </lineage>
</organism>
<reference evidence="2 3" key="1">
    <citation type="journal article" date="2011" name="Genome Res.">
        <title>Phylogeny-wide analysis of social amoeba genomes highlights ancient origins for complex intercellular communication.</title>
        <authorList>
            <person name="Heidel A.J."/>
            <person name="Lawal H.M."/>
            <person name="Felder M."/>
            <person name="Schilde C."/>
            <person name="Helps N.R."/>
            <person name="Tunggal B."/>
            <person name="Rivero F."/>
            <person name="John U."/>
            <person name="Schleicher M."/>
            <person name="Eichinger L."/>
            <person name="Platzer M."/>
            <person name="Noegel A.A."/>
            <person name="Schaap P."/>
            <person name="Gloeckner G."/>
        </authorList>
    </citation>
    <scope>NUCLEOTIDE SEQUENCE [LARGE SCALE GENOMIC DNA]</scope>
    <source>
        <strain evidence="3">ATCC 26659 / Pp 5 / PN500</strain>
    </source>
</reference>
<comment type="caution">
    <text evidence="2">The sequence shown here is derived from an EMBL/GenBank/DDBJ whole genome shotgun (WGS) entry which is preliminary data.</text>
</comment>